<name>A0AAV4JKF7_9GAST</name>
<dbReference type="InterPro" id="IPR036282">
    <property type="entry name" value="Glutathione-S-Trfase_C_sf"/>
</dbReference>
<evidence type="ECO:0000313" key="2">
    <source>
        <dbReference type="EMBL" id="GFS22905.1"/>
    </source>
</evidence>
<dbReference type="InterPro" id="IPR010987">
    <property type="entry name" value="Glutathione-S-Trfase_C-like"/>
</dbReference>
<dbReference type="SUPFAM" id="SSF47616">
    <property type="entry name" value="GST C-terminal domain-like"/>
    <property type="match status" value="1"/>
</dbReference>
<dbReference type="CDD" id="cd03192">
    <property type="entry name" value="GST_C_Sigma_like"/>
    <property type="match status" value="1"/>
</dbReference>
<feature type="domain" description="GST C-terminal" evidence="1">
    <location>
        <begin position="17"/>
        <end position="143"/>
    </location>
</feature>
<dbReference type="EMBL" id="BMAT01013914">
    <property type="protein sequence ID" value="GFS22905.1"/>
    <property type="molecule type" value="Genomic_DNA"/>
</dbReference>
<dbReference type="AlphaFoldDB" id="A0AAV4JKF7"/>
<accession>A0AAV4JKF7</accession>
<proteinExistence type="predicted"/>
<dbReference type="PROSITE" id="PS50405">
    <property type="entry name" value="GST_CTER"/>
    <property type="match status" value="1"/>
</dbReference>
<comment type="caution">
    <text evidence="2">The sequence shown here is derived from an EMBL/GenBank/DDBJ whole genome shotgun (WGS) entry which is preliminary data.</text>
</comment>
<evidence type="ECO:0000313" key="3">
    <source>
        <dbReference type="Proteomes" id="UP000762676"/>
    </source>
</evidence>
<dbReference type="GO" id="GO:0006749">
    <property type="term" value="P:glutathione metabolic process"/>
    <property type="evidence" value="ECO:0007669"/>
    <property type="project" value="TreeGrafter"/>
</dbReference>
<dbReference type="Proteomes" id="UP000762676">
    <property type="component" value="Unassembled WGS sequence"/>
</dbReference>
<keyword evidence="3" id="KW-1185">Reference proteome</keyword>
<reference evidence="2 3" key="1">
    <citation type="journal article" date="2021" name="Elife">
        <title>Chloroplast acquisition without the gene transfer in kleptoplastic sea slugs, Plakobranchus ocellatus.</title>
        <authorList>
            <person name="Maeda T."/>
            <person name="Takahashi S."/>
            <person name="Yoshida T."/>
            <person name="Shimamura S."/>
            <person name="Takaki Y."/>
            <person name="Nagai Y."/>
            <person name="Toyoda A."/>
            <person name="Suzuki Y."/>
            <person name="Arimoto A."/>
            <person name="Ishii H."/>
            <person name="Satoh N."/>
            <person name="Nishiyama T."/>
            <person name="Hasebe M."/>
            <person name="Maruyama T."/>
            <person name="Minagawa J."/>
            <person name="Obokata J."/>
            <person name="Shigenobu S."/>
        </authorList>
    </citation>
    <scope>NUCLEOTIDE SEQUENCE [LARGE SCALE GENOMIC DNA]</scope>
</reference>
<dbReference type="GO" id="GO:0004364">
    <property type="term" value="F:glutathione transferase activity"/>
    <property type="evidence" value="ECO:0007669"/>
    <property type="project" value="TreeGrafter"/>
</dbReference>
<dbReference type="PANTHER" id="PTHR11571:SF150">
    <property type="entry name" value="GLUTATHIONE S-TRANSFERASE"/>
    <property type="match status" value="1"/>
</dbReference>
<gene>
    <name evidence="2" type="ORF">ElyMa_006963500</name>
</gene>
<sequence>MAITSYLAREAGLYGTSNIEALKIDQIVQTREDLLTEEVKVWKEKDAAKNAEMTKNMDENVYPKILGKFEKLIKENQNKTGSKFSVGNQLTLADIILLEGTVTVSQKNPALLDKYPAVKGVASLAADLDGIKQYLAKRAKTDL</sequence>
<dbReference type="Pfam" id="PF14497">
    <property type="entry name" value="GST_C_3"/>
    <property type="match status" value="1"/>
</dbReference>
<dbReference type="InterPro" id="IPR050213">
    <property type="entry name" value="GST_superfamily"/>
</dbReference>
<dbReference type="Gene3D" id="1.20.1050.10">
    <property type="match status" value="1"/>
</dbReference>
<dbReference type="PANTHER" id="PTHR11571">
    <property type="entry name" value="GLUTATHIONE S-TRANSFERASE"/>
    <property type="match status" value="1"/>
</dbReference>
<evidence type="ECO:0000259" key="1">
    <source>
        <dbReference type="PROSITE" id="PS50405"/>
    </source>
</evidence>
<protein>
    <submittedName>
        <fullName evidence="2">Glutathione S-transferase</fullName>
    </submittedName>
</protein>
<dbReference type="InterPro" id="IPR004046">
    <property type="entry name" value="GST_C"/>
</dbReference>
<dbReference type="FunFam" id="1.20.1050.10:FF:000030">
    <property type="entry name" value="Glutathione S-transferase S1"/>
    <property type="match status" value="1"/>
</dbReference>
<organism evidence="2 3">
    <name type="scientific">Elysia marginata</name>
    <dbReference type="NCBI Taxonomy" id="1093978"/>
    <lineage>
        <taxon>Eukaryota</taxon>
        <taxon>Metazoa</taxon>
        <taxon>Spiralia</taxon>
        <taxon>Lophotrochozoa</taxon>
        <taxon>Mollusca</taxon>
        <taxon>Gastropoda</taxon>
        <taxon>Heterobranchia</taxon>
        <taxon>Euthyneura</taxon>
        <taxon>Panpulmonata</taxon>
        <taxon>Sacoglossa</taxon>
        <taxon>Placobranchoidea</taxon>
        <taxon>Plakobranchidae</taxon>
        <taxon>Elysia</taxon>
    </lineage>
</organism>